<evidence type="ECO:0000313" key="2">
    <source>
        <dbReference type="Proteomes" id="UP000593577"/>
    </source>
</evidence>
<evidence type="ECO:0000313" key="1">
    <source>
        <dbReference type="EMBL" id="MBA0677905.1"/>
    </source>
</evidence>
<sequence length="92" mass="10724">MVAWMTILNKLPTKDGLLAWGWTVDDRGCNGLAPNLKVKHSYFLAILLRLAWSTYIHSIWRERNQRQFGSEQRSKDALLDEIKKVIRLRLTG</sequence>
<dbReference type="AlphaFoldDB" id="A0A7J8WS85"/>
<dbReference type="EMBL" id="JABFAA010000003">
    <property type="protein sequence ID" value="MBA0677905.1"/>
    <property type="molecule type" value="Genomic_DNA"/>
</dbReference>
<proteinExistence type="predicted"/>
<accession>A0A7J8WS85</accession>
<evidence type="ECO:0008006" key="3">
    <source>
        <dbReference type="Google" id="ProtNLM"/>
    </source>
</evidence>
<keyword evidence="2" id="KW-1185">Reference proteome</keyword>
<comment type="caution">
    <text evidence="1">The sequence shown here is derived from an EMBL/GenBank/DDBJ whole genome shotgun (WGS) entry which is preliminary data.</text>
</comment>
<organism evidence="1 2">
    <name type="scientific">Gossypium aridum</name>
    <name type="common">American cotton</name>
    <name type="synonym">Erioxylum aridum</name>
    <dbReference type="NCBI Taxonomy" id="34290"/>
    <lineage>
        <taxon>Eukaryota</taxon>
        <taxon>Viridiplantae</taxon>
        <taxon>Streptophyta</taxon>
        <taxon>Embryophyta</taxon>
        <taxon>Tracheophyta</taxon>
        <taxon>Spermatophyta</taxon>
        <taxon>Magnoliopsida</taxon>
        <taxon>eudicotyledons</taxon>
        <taxon>Gunneridae</taxon>
        <taxon>Pentapetalae</taxon>
        <taxon>rosids</taxon>
        <taxon>malvids</taxon>
        <taxon>Malvales</taxon>
        <taxon>Malvaceae</taxon>
        <taxon>Malvoideae</taxon>
        <taxon>Gossypium</taxon>
    </lineage>
</organism>
<gene>
    <name evidence="1" type="ORF">Goari_019284</name>
</gene>
<feature type="non-terminal residue" evidence="1">
    <location>
        <position position="92"/>
    </location>
</feature>
<reference evidence="1 2" key="1">
    <citation type="journal article" date="2019" name="Genome Biol. Evol.">
        <title>Insights into the evolution of the New World diploid cottons (Gossypium, subgenus Houzingenia) based on genome sequencing.</title>
        <authorList>
            <person name="Grover C.E."/>
            <person name="Arick M.A. 2nd"/>
            <person name="Thrash A."/>
            <person name="Conover J.L."/>
            <person name="Sanders W.S."/>
            <person name="Peterson D.G."/>
            <person name="Frelichowski J.E."/>
            <person name="Scheffler J.A."/>
            <person name="Scheffler B.E."/>
            <person name="Wendel J.F."/>
        </authorList>
    </citation>
    <scope>NUCLEOTIDE SEQUENCE [LARGE SCALE GENOMIC DNA]</scope>
    <source>
        <strain evidence="1">185</strain>
        <tissue evidence="1">Leaf</tissue>
    </source>
</reference>
<protein>
    <recommendedName>
        <fullName evidence="3">Reverse transcriptase zinc-binding domain-containing protein</fullName>
    </recommendedName>
</protein>
<dbReference type="Proteomes" id="UP000593577">
    <property type="component" value="Unassembled WGS sequence"/>
</dbReference>
<name>A0A7J8WS85_GOSAI</name>